<name>A0A450YWA5_9GAMM</name>
<reference evidence="1" key="1">
    <citation type="submission" date="2019-02" db="EMBL/GenBank/DDBJ databases">
        <authorList>
            <person name="Gruber-Vodicka R. H."/>
            <person name="Seah K. B. B."/>
        </authorList>
    </citation>
    <scope>NUCLEOTIDE SEQUENCE</scope>
    <source>
        <strain evidence="1">BECK_BZ125</strain>
    </source>
</reference>
<proteinExistence type="predicted"/>
<dbReference type="Pfam" id="PF03864">
    <property type="entry name" value="Phage_cap_E"/>
    <property type="match status" value="1"/>
</dbReference>
<gene>
    <name evidence="1" type="ORF">BECKTC1821E_GA0114239_105421</name>
</gene>
<evidence type="ECO:0000313" key="1">
    <source>
        <dbReference type="EMBL" id="VFK45785.1"/>
    </source>
</evidence>
<accession>A0A450YWA5</accession>
<organism evidence="1">
    <name type="scientific">Candidatus Kentrum sp. TC</name>
    <dbReference type="NCBI Taxonomy" id="2126339"/>
    <lineage>
        <taxon>Bacteria</taxon>
        <taxon>Pseudomonadati</taxon>
        <taxon>Pseudomonadota</taxon>
        <taxon>Gammaproteobacteria</taxon>
        <taxon>Candidatus Kentrum</taxon>
    </lineage>
</organism>
<protein>
    <submittedName>
        <fullName evidence="1">Phage major capsid protein E</fullName>
    </submittedName>
</protein>
<sequence length="337" mass="37084">MPSVSELQMTYLADMFTPVTLTESILALQPPPAIIGDMGIFGEKGVKSPDVYLAKHMGHLRLVPDTPRNAPGVWTPPRDAIERALRTAHLAESRTISADDLSVNPSVIVGGEAEQQAAVINDAMEEMLKNLQATQEYHRAGALRGVVMDASGTELLNLFDEFQVSRHQKTFDFSNPDLNVRKDCIDIKRLIESELLNASVVIRGVHCFCGPDFFDALVDHPNVQKAYQGYLEAEEKRAGDLRDGFKYGGVVFQEYNATVSGKKFFPDNGAAFFPRADGVYMNFYAPADWVETVGELGVARYARGEAMKMGRGWEIEAQSNPLTLCMYPGALVEGTVS</sequence>
<dbReference type="AlphaFoldDB" id="A0A450YWA5"/>
<dbReference type="EMBL" id="CAADFT010000054">
    <property type="protein sequence ID" value="VFK45785.1"/>
    <property type="molecule type" value="Genomic_DNA"/>
</dbReference>
<dbReference type="InterPro" id="IPR005564">
    <property type="entry name" value="Major_capsid_GpE"/>
</dbReference>